<evidence type="ECO:0000313" key="4">
    <source>
        <dbReference type="EMBL" id="CAL8129984.1"/>
    </source>
</evidence>
<dbReference type="InterPro" id="IPR017850">
    <property type="entry name" value="Alkaline_phosphatase_core_sf"/>
</dbReference>
<feature type="transmembrane region" description="Helical" evidence="3">
    <location>
        <begin position="101"/>
        <end position="120"/>
    </location>
</feature>
<sequence length="496" mass="53900">MLLIPTLPKSYFPSGNRGGCPHLLPVVLICCYFLLSYAPPCLGGHKMTLSEKIKAATATSQQSHTTSATTEDSNYWFQNAEVSLQQKLVSQKTIKKKAKNVIFVIGHGMGISTITASRIFKGQKEGRTFGEEANLKMNELPNVALSKTFCQNSQVAESACASSALLCGTLANAATVGLTSNVQFGDCIGQQNKANHLTSILAAAQDRGMSTGFVVNTRVTHSVVAATYAHSANTAWENDKKVTDSGENSDLCDDTAEQLIFGDVGKRINVILGGGRNEMIPNTTLDVETNQPGHRTDGKNLIDSWLQSKNPQTAKYVWNKEQLLSVDTKKTDHLLGLFSYSNMGYVNEAESNADPSLAEMTKVAIDILSKNPSGYFLFIEGGRIDQANHENKAQKAFLEVLGLDDAILAAMTIDLQYTQMTGLPLIEETHGGEDVAVYSRGPWSHLLAGVNHESYIPHVIAYAACLDFPGKSQFKGVHCYETSSSYLNHPTFQYNP</sequence>
<evidence type="ECO:0000256" key="1">
    <source>
        <dbReference type="ARBA" id="ARBA00012647"/>
    </source>
</evidence>
<dbReference type="PANTHER" id="PTHR11596:SF91">
    <property type="entry name" value="ALKALINE PHOSPHATASE-RELATED"/>
    <property type="match status" value="1"/>
</dbReference>
<evidence type="ECO:0000256" key="2">
    <source>
        <dbReference type="RuleBase" id="RU003946"/>
    </source>
</evidence>
<name>A0ABP1RLB4_9HEXA</name>
<dbReference type="Proteomes" id="UP001642540">
    <property type="component" value="Unassembled WGS sequence"/>
</dbReference>
<organism evidence="4 5">
    <name type="scientific">Orchesella dallaii</name>
    <dbReference type="NCBI Taxonomy" id="48710"/>
    <lineage>
        <taxon>Eukaryota</taxon>
        <taxon>Metazoa</taxon>
        <taxon>Ecdysozoa</taxon>
        <taxon>Arthropoda</taxon>
        <taxon>Hexapoda</taxon>
        <taxon>Collembola</taxon>
        <taxon>Entomobryomorpha</taxon>
        <taxon>Entomobryoidea</taxon>
        <taxon>Orchesellidae</taxon>
        <taxon>Orchesellinae</taxon>
        <taxon>Orchesella</taxon>
    </lineage>
</organism>
<dbReference type="EMBL" id="CAXLJM020000081">
    <property type="protein sequence ID" value="CAL8129984.1"/>
    <property type="molecule type" value="Genomic_DNA"/>
</dbReference>
<reference evidence="4 5" key="1">
    <citation type="submission" date="2024-08" db="EMBL/GenBank/DDBJ databases">
        <authorList>
            <person name="Cucini C."/>
            <person name="Frati F."/>
        </authorList>
    </citation>
    <scope>NUCLEOTIDE SEQUENCE [LARGE SCALE GENOMIC DNA]</scope>
</reference>
<dbReference type="Gene3D" id="3.40.720.10">
    <property type="entry name" value="Alkaline Phosphatase, subunit A"/>
    <property type="match status" value="2"/>
</dbReference>
<dbReference type="EC" id="3.1.3.1" evidence="1"/>
<dbReference type="PRINTS" id="PR00113">
    <property type="entry name" value="ALKPHPHTASE"/>
</dbReference>
<dbReference type="SUPFAM" id="SSF53649">
    <property type="entry name" value="Alkaline phosphatase-like"/>
    <property type="match status" value="1"/>
</dbReference>
<dbReference type="PANTHER" id="PTHR11596">
    <property type="entry name" value="ALKALINE PHOSPHATASE"/>
    <property type="match status" value="1"/>
</dbReference>
<accession>A0ABP1RLB4</accession>
<comment type="similarity">
    <text evidence="2">Belongs to the alkaline phosphatase family.</text>
</comment>
<dbReference type="Pfam" id="PF00245">
    <property type="entry name" value="Alk_phosphatase"/>
    <property type="match status" value="2"/>
</dbReference>
<comment type="caution">
    <text evidence="4">The sequence shown here is derived from an EMBL/GenBank/DDBJ whole genome shotgun (WGS) entry which is preliminary data.</text>
</comment>
<proteinExistence type="inferred from homology"/>
<keyword evidence="3" id="KW-1133">Transmembrane helix</keyword>
<keyword evidence="5" id="KW-1185">Reference proteome</keyword>
<evidence type="ECO:0000256" key="3">
    <source>
        <dbReference type="SAM" id="Phobius"/>
    </source>
</evidence>
<keyword evidence="3" id="KW-0472">Membrane</keyword>
<dbReference type="InterPro" id="IPR001952">
    <property type="entry name" value="Alkaline_phosphatase"/>
</dbReference>
<dbReference type="SMART" id="SM00098">
    <property type="entry name" value="alkPPc"/>
    <property type="match status" value="1"/>
</dbReference>
<keyword evidence="3" id="KW-0812">Transmembrane</keyword>
<evidence type="ECO:0000313" key="5">
    <source>
        <dbReference type="Proteomes" id="UP001642540"/>
    </source>
</evidence>
<protein>
    <recommendedName>
        <fullName evidence="1">alkaline phosphatase</fullName>
        <ecNumber evidence="1">3.1.3.1</ecNumber>
    </recommendedName>
</protein>
<gene>
    <name evidence="4" type="ORF">ODALV1_LOCUS23510</name>
</gene>
<dbReference type="CDD" id="cd16012">
    <property type="entry name" value="ALP"/>
    <property type="match status" value="1"/>
</dbReference>
<feature type="transmembrane region" description="Helical" evidence="3">
    <location>
        <begin position="22"/>
        <end position="42"/>
    </location>
</feature>